<organism evidence="1 2">
    <name type="scientific">Holospora elegans E1</name>
    <dbReference type="NCBI Taxonomy" id="1427503"/>
    <lineage>
        <taxon>Bacteria</taxon>
        <taxon>Pseudomonadati</taxon>
        <taxon>Pseudomonadota</taxon>
        <taxon>Alphaproteobacteria</taxon>
        <taxon>Holosporales</taxon>
        <taxon>Holosporaceae</taxon>
        <taxon>Holospora</taxon>
    </lineage>
</organism>
<proteinExistence type="predicted"/>
<dbReference type="AlphaFoldDB" id="A0A023DZL0"/>
<evidence type="ECO:0000313" key="1">
    <source>
        <dbReference type="EMBL" id="GAJ46382.1"/>
    </source>
</evidence>
<accession>A0A023DZL0</accession>
<comment type="caution">
    <text evidence="1">The sequence shown here is derived from an EMBL/GenBank/DDBJ whole genome shotgun (WGS) entry which is preliminary data.</text>
</comment>
<name>A0A023DZL0_9PROT</name>
<dbReference type="EMBL" id="BAUP01000089">
    <property type="protein sequence ID" value="GAJ46382.1"/>
    <property type="molecule type" value="Genomic_DNA"/>
</dbReference>
<gene>
    <name evidence="1" type="ORF">HE1_00715</name>
</gene>
<dbReference type="Proteomes" id="UP000024842">
    <property type="component" value="Unassembled WGS sequence"/>
</dbReference>
<sequence length="56" mass="6688">MYRKCGRYSLYRLGRRKNDLGDQTHIKAEEIPWECGGAKCVSELMFVFHEFQEEKC</sequence>
<dbReference type="RefSeq" id="WP_023492271.1">
    <property type="nucleotide sequence ID" value="NZ_BAUP01000089.1"/>
</dbReference>
<protein>
    <submittedName>
        <fullName evidence="1">Uncharacterized protein</fullName>
    </submittedName>
</protein>
<evidence type="ECO:0000313" key="2">
    <source>
        <dbReference type="Proteomes" id="UP000024842"/>
    </source>
</evidence>
<dbReference type="STRING" id="1427503.HE1_00715"/>
<reference evidence="1 2" key="1">
    <citation type="journal article" date="2014" name="FEMS Microbiol. Lett.">
        <title>Draft genome sequences of three Holospora species (Holospora obtusa, Holospora undulata, and Holospora elegans), endonuclear symbiotic bacteria of the ciliate Paramecium caudatum.</title>
        <authorList>
            <person name="Dohra H."/>
            <person name="Tanaka K."/>
            <person name="Suzuki T."/>
            <person name="Fujishima M."/>
            <person name="Suzuki H."/>
        </authorList>
    </citation>
    <scope>NUCLEOTIDE SEQUENCE [LARGE SCALE GENOMIC DNA]</scope>
    <source>
        <strain evidence="1 2">E1</strain>
    </source>
</reference>
<keyword evidence="2" id="KW-1185">Reference proteome</keyword>